<dbReference type="EMBL" id="HBIP01007945">
    <property type="protein sequence ID" value="CAE0489222.1"/>
    <property type="molecule type" value="Transcribed_RNA"/>
</dbReference>
<dbReference type="GO" id="GO:0005634">
    <property type="term" value="C:nucleus"/>
    <property type="evidence" value="ECO:0007669"/>
    <property type="project" value="TreeGrafter"/>
</dbReference>
<dbReference type="InterPro" id="IPR002625">
    <property type="entry name" value="Smr_dom"/>
</dbReference>
<dbReference type="InterPro" id="IPR036063">
    <property type="entry name" value="Smr_dom_sf"/>
</dbReference>
<feature type="compositionally biased region" description="Polar residues" evidence="1">
    <location>
        <begin position="345"/>
        <end position="364"/>
    </location>
</feature>
<sequence length="579" mass="61003">MEQAISVLLDQDSLLDRLAVIVERSVQQVEEEVAAAAAAAAAQEAARCERAAAPGRRRGGWSGSRPGTYGAAAGARPSPADPNSFPSLPSQHCDRTGRPRALHPRTVPPWKHKGGGMTESWGASETLTGRVKVLQNSDSLSNLAHQHGLHVRDVEALKQLFPTLDNPFLVSTLADVKGDVTAAFDYLLDAGILPGHAPEMDDLFDLGGGNNNNTGSYLAAAASTPDGGKQQGTDVPDPSIWGGQPDGLPFEEKVVRLLGAFEGLDSSLAEFTLRQCNEDLAAAAAFLHECLHADNSASAAAAAQSEAVAAAIARPDSYAGVAELSSAQGPVPEFITDAAGKQTAQAGVSQATHSSSLFNQQQQAAADGSEGGNGQARAAGGVSQEDGGWQTAPVRSNGWKERAGASAKDAADKERSRLQSGKARQIAHIYYNFRNVFFQQANAAYNAGDGKAAAEFSRRGRQYGELAKQFRQASNEEAYKASNLGIRNTFVMDLHGMHVTEALALLERQMDALGRLVSPEGVLLKCITGWGAHSARGIALIKPAVLDWAKQKGCKHFVEPGNDGVVIVHVTPNDGPHHR</sequence>
<dbReference type="PANTHER" id="PTHR46535:SF1">
    <property type="entry name" value="NEDD4-BINDING PROTEIN 2"/>
    <property type="match status" value="1"/>
</dbReference>
<dbReference type="PROSITE" id="PS51140">
    <property type="entry name" value="CUE"/>
    <property type="match status" value="1"/>
</dbReference>
<dbReference type="PROSITE" id="PS50828">
    <property type="entry name" value="SMR"/>
    <property type="match status" value="1"/>
</dbReference>
<protein>
    <recommendedName>
        <fullName evidence="5">Smr domain-containing protein</fullName>
    </recommendedName>
</protein>
<proteinExistence type="predicted"/>
<feature type="compositionally biased region" description="Basic and acidic residues" evidence="1">
    <location>
        <begin position="398"/>
        <end position="417"/>
    </location>
</feature>
<dbReference type="InterPro" id="IPR003892">
    <property type="entry name" value="CUE"/>
</dbReference>
<dbReference type="PANTHER" id="PTHR46535">
    <property type="entry name" value="NEDD4-BINDING PROTEIN 2"/>
    <property type="match status" value="1"/>
</dbReference>
<name>A0A7S3QQ96_DUNTE</name>
<dbReference type="SUPFAM" id="SSF160443">
    <property type="entry name" value="SMR domain-like"/>
    <property type="match status" value="1"/>
</dbReference>
<gene>
    <name evidence="4" type="ORF">DTER00134_LOCUS4292</name>
</gene>
<dbReference type="InterPro" id="IPR052772">
    <property type="entry name" value="Endo/PolyKinase_Domain-Protein"/>
</dbReference>
<dbReference type="GO" id="GO:0004519">
    <property type="term" value="F:endonuclease activity"/>
    <property type="evidence" value="ECO:0007669"/>
    <property type="project" value="TreeGrafter"/>
</dbReference>
<organism evidence="4">
    <name type="scientific">Dunaliella tertiolecta</name>
    <name type="common">Green alga</name>
    <dbReference type="NCBI Taxonomy" id="3047"/>
    <lineage>
        <taxon>Eukaryota</taxon>
        <taxon>Viridiplantae</taxon>
        <taxon>Chlorophyta</taxon>
        <taxon>core chlorophytes</taxon>
        <taxon>Chlorophyceae</taxon>
        <taxon>CS clade</taxon>
        <taxon>Chlamydomonadales</taxon>
        <taxon>Dunaliellaceae</taxon>
        <taxon>Dunaliella</taxon>
    </lineage>
</organism>
<feature type="domain" description="Smr" evidence="2">
    <location>
        <begin position="492"/>
        <end position="571"/>
    </location>
</feature>
<feature type="region of interest" description="Disordered" evidence="1">
    <location>
        <begin position="345"/>
        <end position="418"/>
    </location>
</feature>
<dbReference type="CDD" id="cd14279">
    <property type="entry name" value="CUE"/>
    <property type="match status" value="1"/>
</dbReference>
<evidence type="ECO:0000259" key="2">
    <source>
        <dbReference type="PROSITE" id="PS50828"/>
    </source>
</evidence>
<dbReference type="SMART" id="SM01162">
    <property type="entry name" value="DUF1771"/>
    <property type="match status" value="1"/>
</dbReference>
<feature type="domain" description="CUE" evidence="3">
    <location>
        <begin position="149"/>
        <end position="192"/>
    </location>
</feature>
<dbReference type="InterPro" id="IPR013899">
    <property type="entry name" value="DUF1771"/>
</dbReference>
<feature type="region of interest" description="Disordered" evidence="1">
    <location>
        <begin position="51"/>
        <end position="117"/>
    </location>
</feature>
<dbReference type="GO" id="GO:0043130">
    <property type="term" value="F:ubiquitin binding"/>
    <property type="evidence" value="ECO:0007669"/>
    <property type="project" value="InterPro"/>
</dbReference>
<evidence type="ECO:0000256" key="1">
    <source>
        <dbReference type="SAM" id="MobiDB-lite"/>
    </source>
</evidence>
<evidence type="ECO:0000259" key="3">
    <source>
        <dbReference type="PROSITE" id="PS51140"/>
    </source>
</evidence>
<accession>A0A7S3QQ96</accession>
<evidence type="ECO:0000313" key="4">
    <source>
        <dbReference type="EMBL" id="CAE0489222.1"/>
    </source>
</evidence>
<dbReference type="AlphaFoldDB" id="A0A7S3QQ96"/>
<reference evidence="4" key="1">
    <citation type="submission" date="2021-01" db="EMBL/GenBank/DDBJ databases">
        <authorList>
            <person name="Corre E."/>
            <person name="Pelletier E."/>
            <person name="Niang G."/>
            <person name="Scheremetjew M."/>
            <person name="Finn R."/>
            <person name="Kale V."/>
            <person name="Holt S."/>
            <person name="Cochrane G."/>
            <person name="Meng A."/>
            <person name="Brown T."/>
            <person name="Cohen L."/>
        </authorList>
    </citation>
    <scope>NUCLEOTIDE SEQUENCE</scope>
    <source>
        <strain evidence="4">CCMP1320</strain>
    </source>
</reference>
<dbReference type="Pfam" id="PF08590">
    <property type="entry name" value="DUF1771"/>
    <property type="match status" value="1"/>
</dbReference>
<dbReference type="Gene3D" id="3.30.1370.110">
    <property type="match status" value="1"/>
</dbReference>
<dbReference type="SMART" id="SM00463">
    <property type="entry name" value="SMR"/>
    <property type="match status" value="1"/>
</dbReference>
<evidence type="ECO:0008006" key="5">
    <source>
        <dbReference type="Google" id="ProtNLM"/>
    </source>
</evidence>